<accession>A0A0L0URH6</accession>
<dbReference type="AlphaFoldDB" id="A0A0L0URH6"/>
<reference evidence="2" key="1">
    <citation type="submission" date="2014-03" db="EMBL/GenBank/DDBJ databases">
        <title>The Genome Sequence of Puccinia striiformis f. sp. tritici PST-78.</title>
        <authorList>
            <consortium name="The Broad Institute Genome Sequencing Platform"/>
            <person name="Cuomo C."/>
            <person name="Hulbert S."/>
            <person name="Chen X."/>
            <person name="Walker B."/>
            <person name="Young S.K."/>
            <person name="Zeng Q."/>
            <person name="Gargeya S."/>
            <person name="Fitzgerald M."/>
            <person name="Haas B."/>
            <person name="Abouelleil A."/>
            <person name="Alvarado L."/>
            <person name="Arachchi H.M."/>
            <person name="Berlin A.M."/>
            <person name="Chapman S.B."/>
            <person name="Goldberg J."/>
            <person name="Griggs A."/>
            <person name="Gujja S."/>
            <person name="Hansen M."/>
            <person name="Howarth C."/>
            <person name="Imamovic A."/>
            <person name="Larimer J."/>
            <person name="McCowan C."/>
            <person name="Montmayeur A."/>
            <person name="Murphy C."/>
            <person name="Neiman D."/>
            <person name="Pearson M."/>
            <person name="Priest M."/>
            <person name="Roberts A."/>
            <person name="Saif S."/>
            <person name="Shea T."/>
            <person name="Sisk P."/>
            <person name="Sykes S."/>
            <person name="Wortman J."/>
            <person name="Nusbaum C."/>
            <person name="Birren B."/>
        </authorList>
    </citation>
    <scope>NUCLEOTIDE SEQUENCE [LARGE SCALE GENOMIC DNA]</scope>
    <source>
        <strain evidence="2">race PST-78</strain>
    </source>
</reference>
<dbReference type="EMBL" id="AJIL01000325">
    <property type="protein sequence ID" value="KNE89570.1"/>
    <property type="molecule type" value="Genomic_DNA"/>
</dbReference>
<proteinExistence type="predicted"/>
<evidence type="ECO:0000313" key="2">
    <source>
        <dbReference type="Proteomes" id="UP000054564"/>
    </source>
</evidence>
<protein>
    <submittedName>
        <fullName evidence="1">Uncharacterized protein</fullName>
    </submittedName>
</protein>
<gene>
    <name evidence="1" type="ORF">PSTG_16968</name>
</gene>
<organism evidence="1 2">
    <name type="scientific">Puccinia striiformis f. sp. tritici PST-78</name>
    <dbReference type="NCBI Taxonomy" id="1165861"/>
    <lineage>
        <taxon>Eukaryota</taxon>
        <taxon>Fungi</taxon>
        <taxon>Dikarya</taxon>
        <taxon>Basidiomycota</taxon>
        <taxon>Pucciniomycotina</taxon>
        <taxon>Pucciniomycetes</taxon>
        <taxon>Pucciniales</taxon>
        <taxon>Pucciniaceae</taxon>
        <taxon>Puccinia</taxon>
    </lineage>
</organism>
<evidence type="ECO:0000313" key="1">
    <source>
        <dbReference type="EMBL" id="KNE89570.1"/>
    </source>
</evidence>
<dbReference type="STRING" id="1165861.A0A0L0URH6"/>
<dbReference type="Proteomes" id="UP000054564">
    <property type="component" value="Unassembled WGS sequence"/>
</dbReference>
<keyword evidence="2" id="KW-1185">Reference proteome</keyword>
<dbReference type="OrthoDB" id="2447315at2759"/>
<name>A0A0L0URH6_9BASI</name>
<sequence>MVGKNAVELDIQKDYAKLHPVFNVSLIVRYFGPNDFADRGVVDDAKEKYYTEDQVVDWTQVDTVLDARVVRKAQSYLLTFRALHQELFGQIKKKQKKV</sequence>
<comment type="caution">
    <text evidence="1">The sequence shown here is derived from an EMBL/GenBank/DDBJ whole genome shotgun (WGS) entry which is preliminary data.</text>
</comment>